<evidence type="ECO:0000256" key="1">
    <source>
        <dbReference type="ARBA" id="ARBA00022737"/>
    </source>
</evidence>
<dbReference type="OrthoDB" id="10250130at2759"/>
<dbReference type="RefSeq" id="XP_008721592.1">
    <property type="nucleotide sequence ID" value="XM_008723370.1"/>
</dbReference>
<sequence length="334" mass="35903">MITAAWKKLASTATLRRSSQTLSVIGRTAYVYGGELRPREPVDAELYACSVSQTSSDQGSRISQVNHQSAAPQPRVGSATTALAGKFYMFSGRGGLAMAPIEENGSVWCFDPAEKSWSLVDPADGQLPFPKGRSYHAMTSDGESTIYVHAGCPENGRLGDLWAFNLSTRKWTELSSAPDPARGGTSIAFSQGKLWRMNGFDGKTEQGGSLDVFDPKNNSWTSNQYPTDGKQGPSPRSVCCLLALNVQGRHSLLTGFGESDPSNLGHQGAGRMLDDVWLYDIASNTWQLVSAQDGTSPPPRGWFAAETVGGSDVLVQGGLSPSNERLDDLWLLSF</sequence>
<dbReference type="PANTHER" id="PTHR47435">
    <property type="entry name" value="KELCH REPEAT PROTEIN (AFU_ORTHOLOGUE AFUA_5G12780)"/>
    <property type="match status" value="1"/>
</dbReference>
<dbReference type="AlphaFoldDB" id="W2RM12"/>
<dbReference type="Gene3D" id="2.120.10.80">
    <property type="entry name" value="Kelch-type beta propeller"/>
    <property type="match status" value="2"/>
</dbReference>
<dbReference type="GeneID" id="19976391"/>
<dbReference type="SUPFAM" id="SSF117281">
    <property type="entry name" value="Kelch motif"/>
    <property type="match status" value="2"/>
</dbReference>
<dbReference type="EMBL" id="KB822725">
    <property type="protein sequence ID" value="ETN36774.1"/>
    <property type="molecule type" value="Genomic_DNA"/>
</dbReference>
<evidence type="ECO:0000313" key="5">
    <source>
        <dbReference type="Proteomes" id="UP000030752"/>
    </source>
</evidence>
<dbReference type="InParanoid" id="W2RM12"/>
<dbReference type="eggNOG" id="KOG0379">
    <property type="taxonomic scope" value="Eukaryota"/>
</dbReference>
<reference evidence="4 5" key="1">
    <citation type="submission" date="2013-03" db="EMBL/GenBank/DDBJ databases">
        <title>The Genome Sequence of Phialophora europaea CBS 101466.</title>
        <authorList>
            <consortium name="The Broad Institute Genomics Platform"/>
            <person name="Cuomo C."/>
            <person name="de Hoog S."/>
            <person name="Gorbushina A."/>
            <person name="Walker B."/>
            <person name="Young S.K."/>
            <person name="Zeng Q."/>
            <person name="Gargeya S."/>
            <person name="Fitzgerald M."/>
            <person name="Haas B."/>
            <person name="Abouelleil A."/>
            <person name="Allen A.W."/>
            <person name="Alvarado L."/>
            <person name="Arachchi H.M."/>
            <person name="Berlin A.M."/>
            <person name="Chapman S.B."/>
            <person name="Gainer-Dewar J."/>
            <person name="Goldberg J."/>
            <person name="Griggs A."/>
            <person name="Gujja S."/>
            <person name="Hansen M."/>
            <person name="Howarth C."/>
            <person name="Imamovic A."/>
            <person name="Ireland A."/>
            <person name="Larimer J."/>
            <person name="McCowan C."/>
            <person name="Murphy C."/>
            <person name="Pearson M."/>
            <person name="Poon T.W."/>
            <person name="Priest M."/>
            <person name="Roberts A."/>
            <person name="Saif S."/>
            <person name="Shea T."/>
            <person name="Sisk P."/>
            <person name="Sykes S."/>
            <person name="Wortman J."/>
            <person name="Nusbaum C."/>
            <person name="Birren B."/>
        </authorList>
    </citation>
    <scope>NUCLEOTIDE SEQUENCE [LARGE SCALE GENOMIC DNA]</scope>
    <source>
        <strain evidence="4 5">CBS 101466</strain>
    </source>
</reference>
<evidence type="ECO:0000256" key="2">
    <source>
        <dbReference type="ARBA" id="ARBA00023004"/>
    </source>
</evidence>
<dbReference type="Pfam" id="PF24681">
    <property type="entry name" value="Kelch_KLHDC2_KLHL20_DRC7"/>
    <property type="match status" value="1"/>
</dbReference>
<name>W2RM12_CYPE1</name>
<protein>
    <recommendedName>
        <fullName evidence="6">Kelch repeat protein</fullName>
    </recommendedName>
</protein>
<dbReference type="Proteomes" id="UP000030752">
    <property type="component" value="Unassembled WGS sequence"/>
</dbReference>
<dbReference type="InterPro" id="IPR015915">
    <property type="entry name" value="Kelch-typ_b-propeller"/>
</dbReference>
<feature type="compositionally biased region" description="Polar residues" evidence="3">
    <location>
        <begin position="216"/>
        <end position="226"/>
    </location>
</feature>
<evidence type="ECO:0000313" key="4">
    <source>
        <dbReference type="EMBL" id="ETN36774.1"/>
    </source>
</evidence>
<keyword evidence="5" id="KW-1185">Reference proteome</keyword>
<dbReference type="STRING" id="1220924.W2RM12"/>
<dbReference type="PANTHER" id="PTHR47435:SF4">
    <property type="entry name" value="KELCH REPEAT PROTEIN (AFU_ORTHOLOGUE AFUA_5G12780)"/>
    <property type="match status" value="1"/>
</dbReference>
<dbReference type="VEuPathDB" id="FungiDB:HMPREF1541_09052"/>
<evidence type="ECO:0008006" key="6">
    <source>
        <dbReference type="Google" id="ProtNLM"/>
    </source>
</evidence>
<accession>W2RM12</accession>
<evidence type="ECO:0000256" key="3">
    <source>
        <dbReference type="SAM" id="MobiDB-lite"/>
    </source>
</evidence>
<keyword evidence="1" id="KW-0677">Repeat</keyword>
<proteinExistence type="predicted"/>
<gene>
    <name evidence="4" type="ORF">HMPREF1541_09052</name>
</gene>
<dbReference type="GO" id="GO:0019760">
    <property type="term" value="P:glucosinolate metabolic process"/>
    <property type="evidence" value="ECO:0007669"/>
    <property type="project" value="UniProtKB-ARBA"/>
</dbReference>
<keyword evidence="2" id="KW-0408">Iron</keyword>
<dbReference type="HOGENOM" id="CLU_030461_1_1_1"/>
<organism evidence="4 5">
    <name type="scientific">Cyphellophora europaea (strain CBS 101466)</name>
    <name type="common">Phialophora europaea</name>
    <dbReference type="NCBI Taxonomy" id="1220924"/>
    <lineage>
        <taxon>Eukaryota</taxon>
        <taxon>Fungi</taxon>
        <taxon>Dikarya</taxon>
        <taxon>Ascomycota</taxon>
        <taxon>Pezizomycotina</taxon>
        <taxon>Eurotiomycetes</taxon>
        <taxon>Chaetothyriomycetidae</taxon>
        <taxon>Chaetothyriales</taxon>
        <taxon>Cyphellophoraceae</taxon>
        <taxon>Cyphellophora</taxon>
    </lineage>
</organism>
<feature type="region of interest" description="Disordered" evidence="3">
    <location>
        <begin position="206"/>
        <end position="232"/>
    </location>
</feature>